<comment type="similarity">
    <text evidence="4">Belongs to the DONSON family.</text>
</comment>
<name>A0A9P0F2M2_BEMTA</name>
<dbReference type="KEGG" id="btab:109032352"/>
<keyword evidence="3" id="KW-0539">Nucleus</keyword>
<sequence>MTDTTSENILKTPPQWKRPDEVMRMHRLKIKKQSLQCRMKGCEAPKAPETKKVEESKPSEPQKAFRNPFKKPLAGPANCSGVKRLREEDDEEDTSLDSSLFRLMGIKKQTQPPQLDLNFSNLMKKINSSDQEFLNVGSRKKRKFIPVDWTLRTRIRLMSSKPFPWNHKLKTCEEASGTTGFVRCVDTQSKSADSNCTLDTSPNARFHQCCLVWQYPSLPWLELYPRSAARRSAASTTINFNSHPNAKNALFQEWTESFRSVFQLVRAQQCPYFYLLANSFTVLFRAAGICGYSEIHAFISPTTRGLRQLLKNEDVEFSMPLKGSGNKTTSKRRSGEVDSDNVLESTQGLPSNDNDEDLEVEDDGTEEILEKLGAEASDIKKLIQSEDETMIQNEANIDGTPESLVCVQGVEAQALFNLLLNFRSTVATVGPLAGVPPTLIAPVAFHSAFLRPLKVHESKLRTKDGANYYSMEICGPILPQMIHNICDLLHVPLSEFSLTFANVESTKPFSLAHSAVQEETSDSYESPNKSCHSESNHSGISVGTRHNIPSVFGQQNLSDSGLRASVLKRFCSSKLDDVQTFDSLKFSNGVFECS</sequence>
<organism evidence="6 7">
    <name type="scientific">Bemisia tabaci</name>
    <name type="common">Sweetpotato whitefly</name>
    <name type="synonym">Aleurodes tabaci</name>
    <dbReference type="NCBI Taxonomy" id="7038"/>
    <lineage>
        <taxon>Eukaryota</taxon>
        <taxon>Metazoa</taxon>
        <taxon>Ecdysozoa</taxon>
        <taxon>Arthropoda</taxon>
        <taxon>Hexapoda</taxon>
        <taxon>Insecta</taxon>
        <taxon>Pterygota</taxon>
        <taxon>Neoptera</taxon>
        <taxon>Paraneoptera</taxon>
        <taxon>Hemiptera</taxon>
        <taxon>Sternorrhyncha</taxon>
        <taxon>Aleyrodoidea</taxon>
        <taxon>Aleyrodidae</taxon>
        <taxon>Aleyrodinae</taxon>
        <taxon>Bemisia</taxon>
    </lineage>
</organism>
<dbReference type="EMBL" id="OU963864">
    <property type="protein sequence ID" value="CAH0387108.1"/>
    <property type="molecule type" value="Genomic_DNA"/>
</dbReference>
<dbReference type="Proteomes" id="UP001152759">
    <property type="component" value="Chromosome 3"/>
</dbReference>
<dbReference type="GO" id="GO:0033260">
    <property type="term" value="P:nuclear DNA replication"/>
    <property type="evidence" value="ECO:0007669"/>
    <property type="project" value="TreeGrafter"/>
</dbReference>
<dbReference type="PANTHER" id="PTHR12972">
    <property type="entry name" value="DOWNSTREAM NEIGHBOR OF SON"/>
    <property type="match status" value="1"/>
</dbReference>
<evidence type="ECO:0000256" key="5">
    <source>
        <dbReference type="SAM" id="MobiDB-lite"/>
    </source>
</evidence>
<dbReference type="PRINTS" id="PR02064">
    <property type="entry name" value="DONSON"/>
</dbReference>
<evidence type="ECO:0000256" key="2">
    <source>
        <dbReference type="ARBA" id="ARBA00022473"/>
    </source>
</evidence>
<evidence type="ECO:0000256" key="4">
    <source>
        <dbReference type="ARBA" id="ARBA00025806"/>
    </source>
</evidence>
<evidence type="ECO:0000313" key="7">
    <source>
        <dbReference type="Proteomes" id="UP001152759"/>
    </source>
</evidence>
<evidence type="ECO:0000256" key="3">
    <source>
        <dbReference type="ARBA" id="ARBA00023242"/>
    </source>
</evidence>
<proteinExistence type="inferred from homology"/>
<feature type="region of interest" description="Disordered" evidence="5">
    <location>
        <begin position="37"/>
        <end position="96"/>
    </location>
</feature>
<dbReference type="AlphaFoldDB" id="A0A9P0F2M2"/>
<evidence type="ECO:0000256" key="1">
    <source>
        <dbReference type="ARBA" id="ARBA00004123"/>
    </source>
</evidence>
<feature type="compositionally biased region" description="Basic and acidic residues" evidence="5">
    <location>
        <begin position="40"/>
        <end position="60"/>
    </location>
</feature>
<gene>
    <name evidence="6" type="ORF">BEMITA_LOCUS6161</name>
</gene>
<feature type="region of interest" description="Disordered" evidence="5">
    <location>
        <begin position="320"/>
        <end position="360"/>
    </location>
</feature>
<accession>A0A9P0F2M2</accession>
<evidence type="ECO:0000313" key="6">
    <source>
        <dbReference type="EMBL" id="CAH0387108.1"/>
    </source>
</evidence>
<dbReference type="PANTHER" id="PTHR12972:SF0">
    <property type="entry name" value="PROTEIN DOWNSTREAM NEIGHBOR OF SON"/>
    <property type="match status" value="1"/>
</dbReference>
<feature type="compositionally biased region" description="Polar residues" evidence="5">
    <location>
        <begin position="342"/>
        <end position="351"/>
    </location>
</feature>
<keyword evidence="2" id="KW-0217">Developmental protein</keyword>
<reference evidence="6" key="1">
    <citation type="submission" date="2021-12" db="EMBL/GenBank/DDBJ databases">
        <authorList>
            <person name="King R."/>
        </authorList>
    </citation>
    <scope>NUCLEOTIDE SEQUENCE</scope>
</reference>
<comment type="subcellular location">
    <subcellularLocation>
        <location evidence="1">Nucleus</location>
    </subcellularLocation>
</comment>
<dbReference type="InterPro" id="IPR024861">
    <property type="entry name" value="Donson"/>
</dbReference>
<dbReference type="GO" id="GO:0005634">
    <property type="term" value="C:nucleus"/>
    <property type="evidence" value="ECO:0007669"/>
    <property type="project" value="UniProtKB-SubCell"/>
</dbReference>
<keyword evidence="7" id="KW-1185">Reference proteome</keyword>
<protein>
    <submittedName>
        <fullName evidence="6">Uncharacterized protein</fullName>
    </submittedName>
</protein>